<keyword evidence="2" id="KW-1185">Reference proteome</keyword>
<dbReference type="AlphaFoldDB" id="A0A8S0UEG2"/>
<evidence type="ECO:0000313" key="1">
    <source>
        <dbReference type="EMBL" id="CAA3016022.1"/>
    </source>
</evidence>
<gene>
    <name evidence="1" type="ORF">OLEA9_A020214</name>
</gene>
<evidence type="ECO:0000313" key="2">
    <source>
        <dbReference type="Proteomes" id="UP000594638"/>
    </source>
</evidence>
<organism evidence="1 2">
    <name type="scientific">Olea europaea subsp. europaea</name>
    <dbReference type="NCBI Taxonomy" id="158383"/>
    <lineage>
        <taxon>Eukaryota</taxon>
        <taxon>Viridiplantae</taxon>
        <taxon>Streptophyta</taxon>
        <taxon>Embryophyta</taxon>
        <taxon>Tracheophyta</taxon>
        <taxon>Spermatophyta</taxon>
        <taxon>Magnoliopsida</taxon>
        <taxon>eudicotyledons</taxon>
        <taxon>Gunneridae</taxon>
        <taxon>Pentapetalae</taxon>
        <taxon>asterids</taxon>
        <taxon>lamiids</taxon>
        <taxon>Lamiales</taxon>
        <taxon>Oleaceae</taxon>
        <taxon>Oleeae</taxon>
        <taxon>Olea</taxon>
    </lineage>
</organism>
<proteinExistence type="predicted"/>
<accession>A0A8S0UEG2</accession>
<dbReference type="Proteomes" id="UP000594638">
    <property type="component" value="Unassembled WGS sequence"/>
</dbReference>
<dbReference type="EMBL" id="CACTIH010007586">
    <property type="protein sequence ID" value="CAA3016022.1"/>
    <property type="molecule type" value="Genomic_DNA"/>
</dbReference>
<dbReference type="Gramene" id="OE9A020214T1">
    <property type="protein sequence ID" value="OE9A020214C1"/>
    <property type="gene ID" value="OE9A020214"/>
</dbReference>
<comment type="caution">
    <text evidence="1">The sequence shown here is derived from an EMBL/GenBank/DDBJ whole genome shotgun (WGS) entry which is preliminary data.</text>
</comment>
<reference evidence="1 2" key="1">
    <citation type="submission" date="2019-12" db="EMBL/GenBank/DDBJ databases">
        <authorList>
            <person name="Alioto T."/>
            <person name="Alioto T."/>
            <person name="Gomez Garrido J."/>
        </authorList>
    </citation>
    <scope>NUCLEOTIDE SEQUENCE [LARGE SCALE GENOMIC DNA]</scope>
</reference>
<name>A0A8S0UEG2_OLEEU</name>
<sequence>MEQNCLNEIFDPKISKHFKDEEISSVANIAYRSLNLNGIRRPTMKEVVGDLENIRLSRKPATIRRTSYVIDTEVGGSTPPSSINSTFTINDNNITTSTTNQLLYHTV</sequence>
<dbReference type="Gene3D" id="1.10.510.10">
    <property type="entry name" value="Transferase(Phosphotransferase) domain 1"/>
    <property type="match status" value="1"/>
</dbReference>
<protein>
    <submittedName>
        <fullName evidence="1">Uncharacterized protein</fullName>
    </submittedName>
</protein>
<dbReference type="OrthoDB" id="4062651at2759"/>